<evidence type="ECO:0000256" key="1">
    <source>
        <dbReference type="ARBA" id="ARBA00008324"/>
    </source>
</evidence>
<dbReference type="FunFam" id="3.10.129.10:FF:000022">
    <property type="entry name" value="Phenylacetic acid degradation protein"/>
    <property type="match status" value="1"/>
</dbReference>
<dbReference type="CDD" id="cd03443">
    <property type="entry name" value="PaaI_thioesterase"/>
    <property type="match status" value="1"/>
</dbReference>
<evidence type="ECO:0000313" key="4">
    <source>
        <dbReference type="EMBL" id="TDY32259.1"/>
    </source>
</evidence>
<accession>A0A4R8KS77</accession>
<name>A0A4R8KS77_9BURK</name>
<comment type="similarity">
    <text evidence="1">Belongs to the thioesterase PaaI family.</text>
</comment>
<dbReference type="InterPro" id="IPR011973">
    <property type="entry name" value="PaaD"/>
</dbReference>
<proteinExistence type="inferred from homology"/>
<dbReference type="Pfam" id="PF03061">
    <property type="entry name" value="4HBT"/>
    <property type="match status" value="1"/>
</dbReference>
<keyword evidence="2" id="KW-0378">Hydrolase</keyword>
<dbReference type="Proteomes" id="UP000295509">
    <property type="component" value="Unassembled WGS sequence"/>
</dbReference>
<dbReference type="NCBIfam" id="TIGR02286">
    <property type="entry name" value="PaaD"/>
    <property type="match status" value="1"/>
</dbReference>
<gene>
    <name evidence="4" type="ORF">BX592_1504</name>
</gene>
<keyword evidence="5" id="KW-1185">Reference proteome</keyword>
<dbReference type="SUPFAM" id="SSF54637">
    <property type="entry name" value="Thioesterase/thiol ester dehydrase-isomerase"/>
    <property type="match status" value="1"/>
</dbReference>
<dbReference type="PANTHER" id="PTHR42856">
    <property type="entry name" value="ACYL-COENZYME A THIOESTERASE PAAI"/>
    <property type="match status" value="1"/>
</dbReference>
<sequence>MSTHPMQPERTDRNTPMSTDELARATAAAMSEADACSRALGLELLEVSAGYARMRMLVRDDFLNGHRICHGGLIFTLADSTFAFACNSHNINTVASGCSIEFLRPVHGGDLLTAEAVEQSLTGRTGIYDIRVTNRANETVAMFRGKSAQIRGTVIPAHG</sequence>
<feature type="domain" description="Thioesterase" evidence="3">
    <location>
        <begin position="68"/>
        <end position="140"/>
    </location>
</feature>
<dbReference type="Gene3D" id="3.10.129.10">
    <property type="entry name" value="Hotdog Thioesterase"/>
    <property type="match status" value="1"/>
</dbReference>
<dbReference type="GO" id="GO:0016289">
    <property type="term" value="F:acyl-CoA hydrolase activity"/>
    <property type="evidence" value="ECO:0007669"/>
    <property type="project" value="TreeGrafter"/>
</dbReference>
<dbReference type="OrthoDB" id="32575at2"/>
<organism evidence="4 5">
    <name type="scientific">Paraburkholderia rhizosphaerae</name>
    <dbReference type="NCBI Taxonomy" id="480658"/>
    <lineage>
        <taxon>Bacteria</taxon>
        <taxon>Pseudomonadati</taxon>
        <taxon>Pseudomonadota</taxon>
        <taxon>Betaproteobacteria</taxon>
        <taxon>Burkholderiales</taxon>
        <taxon>Burkholderiaceae</taxon>
        <taxon>Paraburkholderia</taxon>
    </lineage>
</organism>
<dbReference type="InterPro" id="IPR006683">
    <property type="entry name" value="Thioestr_dom"/>
</dbReference>
<evidence type="ECO:0000259" key="3">
    <source>
        <dbReference type="Pfam" id="PF03061"/>
    </source>
</evidence>
<dbReference type="AlphaFoldDB" id="A0A4R8KS77"/>
<comment type="caution">
    <text evidence="4">The sequence shown here is derived from an EMBL/GenBank/DDBJ whole genome shotgun (WGS) entry which is preliminary data.</text>
</comment>
<dbReference type="InterPro" id="IPR003736">
    <property type="entry name" value="PAAI_dom"/>
</dbReference>
<evidence type="ECO:0000256" key="2">
    <source>
        <dbReference type="ARBA" id="ARBA00022801"/>
    </source>
</evidence>
<dbReference type="InterPro" id="IPR029069">
    <property type="entry name" value="HotDog_dom_sf"/>
</dbReference>
<reference evidence="4 5" key="1">
    <citation type="submission" date="2019-03" db="EMBL/GenBank/DDBJ databases">
        <title>Genomic Encyclopedia of Type Strains, Phase III (KMG-III): the genomes of soil and plant-associated and newly described type strains.</title>
        <authorList>
            <person name="Whitman W."/>
        </authorList>
    </citation>
    <scope>NUCLEOTIDE SEQUENCE [LARGE SCALE GENOMIC DNA]</scope>
    <source>
        <strain evidence="4 5">LMG 29544</strain>
    </source>
</reference>
<protein>
    <submittedName>
        <fullName evidence="4">Acyl-CoA thioesterase</fullName>
    </submittedName>
</protein>
<evidence type="ECO:0000313" key="5">
    <source>
        <dbReference type="Proteomes" id="UP000295509"/>
    </source>
</evidence>
<dbReference type="EMBL" id="SORE01000050">
    <property type="protein sequence ID" value="TDY32259.1"/>
    <property type="molecule type" value="Genomic_DNA"/>
</dbReference>
<dbReference type="NCBIfam" id="TIGR00369">
    <property type="entry name" value="unchar_dom_1"/>
    <property type="match status" value="1"/>
</dbReference>
<dbReference type="InterPro" id="IPR052723">
    <property type="entry name" value="Acyl-CoA_thioesterase_PaaI"/>
</dbReference>
<dbReference type="PANTHER" id="PTHR42856:SF1">
    <property type="entry name" value="ACYL-COENZYME A THIOESTERASE PAAI"/>
    <property type="match status" value="1"/>
</dbReference>